<dbReference type="InterPro" id="IPR013653">
    <property type="entry name" value="GCN5-like_dom"/>
</dbReference>
<dbReference type="AlphaFoldDB" id="A0A034WIL9"/>
<proteinExistence type="predicted"/>
<evidence type="ECO:0000313" key="2">
    <source>
        <dbReference type="EMBL" id="JAC55416.1"/>
    </source>
</evidence>
<evidence type="ECO:0000259" key="1">
    <source>
        <dbReference type="PROSITE" id="PS51186"/>
    </source>
</evidence>
<dbReference type="PANTHER" id="PTHR20958">
    <property type="entry name" value="GLYCINE N-ACYLTRANSFERASE-LIKE PROTEIN"/>
    <property type="match status" value="1"/>
</dbReference>
<name>A0A034WIL9_BACDO</name>
<dbReference type="EMBL" id="GAKP01003536">
    <property type="protein sequence ID" value="JAC55416.1"/>
    <property type="molecule type" value="Transcribed_RNA"/>
</dbReference>
<sequence length="287" mass="33513">MSLNNKEHSVLIPAAEWADLRDVYRQDWPKNAYSFNVLENYIQLARKDPELCKRGVRIWSIDNNWREHGIYILDDQTGDAYIIRVDAYSNERKELFQTALSQLDLVSCDEVIFREKTAKKVTQFLQEQGHSLENKYYPAQLYHLSKESSFKLQLRERTDYIIKPLTLADVEVVESVWLYKRKGTGDVLERNIKHNLSFGAYHRDTGELCAWVLINELGVIGFLYVKDNYRRQGLAEYLVIHLCHVLAKQGSDATAHIVDGNTPSLKLFKRLGFVAIEYDYWFLKAEL</sequence>
<dbReference type="SUPFAM" id="SSF55729">
    <property type="entry name" value="Acyl-CoA N-acyltransferases (Nat)"/>
    <property type="match status" value="1"/>
</dbReference>
<dbReference type="PANTHER" id="PTHR20958:SF10">
    <property type="entry name" value="GH05617P-RELATED"/>
    <property type="match status" value="1"/>
</dbReference>
<dbReference type="InterPro" id="IPR000182">
    <property type="entry name" value="GNAT_dom"/>
</dbReference>
<dbReference type="GO" id="GO:0016747">
    <property type="term" value="F:acyltransferase activity, transferring groups other than amino-acyl groups"/>
    <property type="evidence" value="ECO:0007669"/>
    <property type="project" value="InterPro"/>
</dbReference>
<accession>A0A034WIL9</accession>
<reference evidence="2" key="1">
    <citation type="journal article" date="2014" name="BMC Genomics">
        <title>Characterizing the developmental transcriptome of the oriental fruit fly, Bactrocera dorsalis (Diptera: Tephritidae) through comparative genomic analysis with Drosophila melanogaster utilizing modENCODE datasets.</title>
        <authorList>
            <person name="Geib S.M."/>
            <person name="Calla B."/>
            <person name="Hall B."/>
            <person name="Hou S."/>
            <person name="Manoukis N.C."/>
        </authorList>
    </citation>
    <scope>NUCLEOTIDE SEQUENCE</scope>
    <source>
        <strain evidence="2">Punador</strain>
    </source>
</reference>
<dbReference type="Pfam" id="PF08445">
    <property type="entry name" value="FR47"/>
    <property type="match status" value="1"/>
</dbReference>
<dbReference type="PROSITE" id="PS51186">
    <property type="entry name" value="GNAT"/>
    <property type="match status" value="1"/>
</dbReference>
<dbReference type="CDD" id="cd04301">
    <property type="entry name" value="NAT_SF"/>
    <property type="match status" value="1"/>
</dbReference>
<protein>
    <recommendedName>
        <fullName evidence="1">N-acetyltransferase domain-containing protein</fullName>
    </recommendedName>
</protein>
<organism evidence="2">
    <name type="scientific">Bactrocera dorsalis</name>
    <name type="common">Oriental fruit fly</name>
    <name type="synonym">Dacus dorsalis</name>
    <dbReference type="NCBI Taxonomy" id="27457"/>
    <lineage>
        <taxon>Eukaryota</taxon>
        <taxon>Metazoa</taxon>
        <taxon>Ecdysozoa</taxon>
        <taxon>Arthropoda</taxon>
        <taxon>Hexapoda</taxon>
        <taxon>Insecta</taxon>
        <taxon>Pterygota</taxon>
        <taxon>Neoptera</taxon>
        <taxon>Endopterygota</taxon>
        <taxon>Diptera</taxon>
        <taxon>Brachycera</taxon>
        <taxon>Muscomorpha</taxon>
        <taxon>Tephritoidea</taxon>
        <taxon>Tephritidae</taxon>
        <taxon>Bactrocera</taxon>
        <taxon>Bactrocera</taxon>
    </lineage>
</organism>
<dbReference type="Gene3D" id="3.40.630.30">
    <property type="match status" value="2"/>
</dbReference>
<dbReference type="InterPro" id="IPR016181">
    <property type="entry name" value="Acyl_CoA_acyltransferase"/>
</dbReference>
<feature type="domain" description="N-acetyltransferase" evidence="1">
    <location>
        <begin position="160"/>
        <end position="287"/>
    </location>
</feature>
<dbReference type="InterPro" id="IPR053225">
    <property type="entry name" value="Acyl-CoA_N-acyltransferase"/>
</dbReference>
<dbReference type="OrthoDB" id="7305308at2759"/>